<proteinExistence type="predicted"/>
<sequence>MASSSSVSVFDNYRFKTAFNEELYNTIVKNKKVIAEVYFDLLDDEYPKIREQIALRGWRRLAVPKPEISIDLIHEFYANAIITEEEMEEHGGHSYKSFVRGVPINFSPKNIRSVMQFKAQVEGARTDFETQKEHDQQLDSVLADLCMPGATWKLSTGQQRVPIQLRMQELNPIARRWHELSIHSLIPSSNRSEIPVIRVILIHCIMNGEDVCAEEIIADKMVRMAQGIKEKGKLGFPSTIYKLCKEAGQPPLYEVPTYTDQHENDLHSIEEQLQNMMWYQQQCLENINKSQVEYMAELRTIKGKQQEMYKNNDRFYNQVREEQREMAKEIQQVKNYQVNQTMVESARNKAIMDELAAEILDVKKHQMNTVTMGSSSSPQKYEPDQALMNIREQHANFSEVQRQLKEWTRNSSARECYSVWVHQQANPNLVEMPVHKVTKQIYDNANNNRPMFYGFLKSDLPPSETAPPPPKSKDPHDAPN</sequence>
<feature type="domain" description="Putative plant transposon protein" evidence="3">
    <location>
        <begin position="56"/>
        <end position="250"/>
    </location>
</feature>
<accession>A0ABU6ZSK8</accession>
<organism evidence="4 5">
    <name type="scientific">Stylosanthes scabra</name>
    <dbReference type="NCBI Taxonomy" id="79078"/>
    <lineage>
        <taxon>Eukaryota</taxon>
        <taxon>Viridiplantae</taxon>
        <taxon>Streptophyta</taxon>
        <taxon>Embryophyta</taxon>
        <taxon>Tracheophyta</taxon>
        <taxon>Spermatophyta</taxon>
        <taxon>Magnoliopsida</taxon>
        <taxon>eudicotyledons</taxon>
        <taxon>Gunneridae</taxon>
        <taxon>Pentapetalae</taxon>
        <taxon>rosids</taxon>
        <taxon>fabids</taxon>
        <taxon>Fabales</taxon>
        <taxon>Fabaceae</taxon>
        <taxon>Papilionoideae</taxon>
        <taxon>50 kb inversion clade</taxon>
        <taxon>dalbergioids sensu lato</taxon>
        <taxon>Dalbergieae</taxon>
        <taxon>Pterocarpus clade</taxon>
        <taxon>Stylosanthes</taxon>
    </lineage>
</organism>
<dbReference type="InterPro" id="IPR046796">
    <property type="entry name" value="Transposase_32_dom"/>
</dbReference>
<evidence type="ECO:0000313" key="5">
    <source>
        <dbReference type="Proteomes" id="UP001341840"/>
    </source>
</evidence>
<keyword evidence="5" id="KW-1185">Reference proteome</keyword>
<dbReference type="EMBL" id="JASCZI010273503">
    <property type="protein sequence ID" value="MED6224940.1"/>
    <property type="molecule type" value="Genomic_DNA"/>
</dbReference>
<evidence type="ECO:0000256" key="2">
    <source>
        <dbReference type="SAM" id="MobiDB-lite"/>
    </source>
</evidence>
<dbReference type="Proteomes" id="UP001341840">
    <property type="component" value="Unassembled WGS sequence"/>
</dbReference>
<reference evidence="4 5" key="1">
    <citation type="journal article" date="2023" name="Plants (Basel)">
        <title>Bridging the Gap: Combining Genomics and Transcriptomics Approaches to Understand Stylosanthes scabra, an Orphan Legume from the Brazilian Caatinga.</title>
        <authorList>
            <person name="Ferreira-Neto J.R.C."/>
            <person name="da Silva M.D."/>
            <person name="Binneck E."/>
            <person name="de Melo N.F."/>
            <person name="da Silva R.H."/>
            <person name="de Melo A.L.T.M."/>
            <person name="Pandolfi V."/>
            <person name="Bustamante F.O."/>
            <person name="Brasileiro-Vidal A.C."/>
            <person name="Benko-Iseppon A.M."/>
        </authorList>
    </citation>
    <scope>NUCLEOTIDE SEQUENCE [LARGE SCALE GENOMIC DNA]</scope>
    <source>
        <tissue evidence="4">Leaves</tissue>
    </source>
</reference>
<feature type="region of interest" description="Disordered" evidence="2">
    <location>
        <begin position="454"/>
        <end position="480"/>
    </location>
</feature>
<name>A0ABU6ZSK8_9FABA</name>
<feature type="compositionally biased region" description="Basic and acidic residues" evidence="2">
    <location>
        <begin position="471"/>
        <end position="480"/>
    </location>
</feature>
<comment type="caution">
    <text evidence="4">The sequence shown here is derived from an EMBL/GenBank/DDBJ whole genome shotgun (WGS) entry which is preliminary data.</text>
</comment>
<protein>
    <recommendedName>
        <fullName evidence="3">Putative plant transposon protein domain-containing protein</fullName>
    </recommendedName>
</protein>
<keyword evidence="1" id="KW-0175">Coiled coil</keyword>
<evidence type="ECO:0000259" key="3">
    <source>
        <dbReference type="Pfam" id="PF20167"/>
    </source>
</evidence>
<evidence type="ECO:0000313" key="4">
    <source>
        <dbReference type="EMBL" id="MED6224940.1"/>
    </source>
</evidence>
<dbReference type="Pfam" id="PF20167">
    <property type="entry name" value="Transposase_32"/>
    <property type="match status" value="1"/>
</dbReference>
<evidence type="ECO:0000256" key="1">
    <source>
        <dbReference type="SAM" id="Coils"/>
    </source>
</evidence>
<gene>
    <name evidence="4" type="ORF">PIB30_089009</name>
</gene>
<feature type="coiled-coil region" evidence="1">
    <location>
        <begin position="312"/>
        <end position="339"/>
    </location>
</feature>